<feature type="transmembrane region" description="Helical" evidence="3">
    <location>
        <begin position="332"/>
        <end position="353"/>
    </location>
</feature>
<dbReference type="Proteomes" id="UP000789508">
    <property type="component" value="Unassembled WGS sequence"/>
</dbReference>
<dbReference type="AlphaFoldDB" id="A0A9N8WI10"/>
<protein>
    <submittedName>
        <fullName evidence="4">7485_t:CDS:1</fullName>
    </submittedName>
</protein>
<evidence type="ECO:0000313" key="4">
    <source>
        <dbReference type="EMBL" id="CAG8487368.1"/>
    </source>
</evidence>
<dbReference type="PANTHER" id="PTHR36840">
    <property type="entry name" value="BLL5714 PROTEIN"/>
    <property type="match status" value="1"/>
</dbReference>
<gene>
    <name evidence="4" type="ORF">ALEPTO_LOCUS2801</name>
</gene>
<proteinExistence type="predicted"/>
<dbReference type="OrthoDB" id="191995at2759"/>
<feature type="region of interest" description="Disordered" evidence="2">
    <location>
        <begin position="1"/>
        <end position="21"/>
    </location>
</feature>
<sequence length="755" mass="85797">MADNKNTDNDNKRQTQVEENVVTPSTAIETVVSIQVESEEKHKPTNQNDKKDQTWEKLVEYSKKLEIGGQKVLVVENEESVISGEGATEYCVLRSPEHIAALKAKIDELKLNSERIEKERQEALSQSESVSRQLNVLVRELKQLGHNTDSDSEQTIHATVHTFGALQKLEIIADEDEEHDAYDRLIRAPRVRQYWHDGTLHREAEERSSSFTELFWDLVFVGAVGILGHQLINNISSEGAESLEIFFITFYPVWRIWLDMQSYLNIYSSNDLIQKFLMLWEMIIIITMVGHSRDIKGETGQTFIVAYVIGRMSLFVLYMSLAQVIPLFRVALVSYAWGIFIPSVLWIVASFVSSENKKALIWAAIAFDIFWQGFVPIYNRFGTKNPANHVHTRDFERVGTITDKETGAKSGGTLPPVLPLSRVATRPHRAIKTRGTEYQWRWKDWFSVFKIQEYRPALNIEHWSERCGVFIIICIGEIVFAIIQESWNAKPDWILGKSILGLLLAYDLHWIYFDVDASQRFQHALRRHVITGVLFGFAHFPLAMSLIAIGNSLSVIIAARDFSGGDLIPTGPGASEEVHAESASTQTSVDEPVYWLLSGSLALAIYCMAFIGVLHKSLDEQDSLRISKKNRIALRIIVGATYMILPVAKLNSCDFLIIVSLLSLLLVMVETYGRLRKKDPLFGNCDDDIIGDVHGEAGRRYIRWRWGPNTSNQDRWSRGILRRRRKENPPNEGNGNQEKIIATNGDSVDVVEFDD</sequence>
<evidence type="ECO:0000256" key="1">
    <source>
        <dbReference type="SAM" id="Coils"/>
    </source>
</evidence>
<dbReference type="InterPro" id="IPR010640">
    <property type="entry name" value="Low_temperature_requirement_A"/>
</dbReference>
<feature type="transmembrane region" description="Helical" evidence="3">
    <location>
        <begin position="632"/>
        <end position="649"/>
    </location>
</feature>
<name>A0A9N8WI10_9GLOM</name>
<reference evidence="4" key="1">
    <citation type="submission" date="2021-06" db="EMBL/GenBank/DDBJ databases">
        <authorList>
            <person name="Kallberg Y."/>
            <person name="Tangrot J."/>
            <person name="Rosling A."/>
        </authorList>
    </citation>
    <scope>NUCLEOTIDE SEQUENCE</scope>
    <source>
        <strain evidence="4">FL130A</strain>
    </source>
</reference>
<feature type="transmembrane region" description="Helical" evidence="3">
    <location>
        <begin position="593"/>
        <end position="611"/>
    </location>
</feature>
<keyword evidence="3" id="KW-0812">Transmembrane</keyword>
<feature type="transmembrane region" description="Helical" evidence="3">
    <location>
        <begin position="493"/>
        <end position="513"/>
    </location>
</feature>
<keyword evidence="3" id="KW-1133">Transmembrane helix</keyword>
<evidence type="ECO:0000256" key="3">
    <source>
        <dbReference type="SAM" id="Phobius"/>
    </source>
</evidence>
<keyword evidence="5" id="KW-1185">Reference proteome</keyword>
<feature type="transmembrane region" description="Helical" evidence="3">
    <location>
        <begin position="276"/>
        <end position="292"/>
    </location>
</feature>
<keyword evidence="1" id="KW-0175">Coiled coil</keyword>
<dbReference type="EMBL" id="CAJVPS010000455">
    <property type="protein sequence ID" value="CAG8487368.1"/>
    <property type="molecule type" value="Genomic_DNA"/>
</dbReference>
<feature type="coiled-coil region" evidence="1">
    <location>
        <begin position="99"/>
        <end position="133"/>
    </location>
</feature>
<organism evidence="4 5">
    <name type="scientific">Ambispora leptoticha</name>
    <dbReference type="NCBI Taxonomy" id="144679"/>
    <lineage>
        <taxon>Eukaryota</taxon>
        <taxon>Fungi</taxon>
        <taxon>Fungi incertae sedis</taxon>
        <taxon>Mucoromycota</taxon>
        <taxon>Glomeromycotina</taxon>
        <taxon>Glomeromycetes</taxon>
        <taxon>Archaeosporales</taxon>
        <taxon>Ambisporaceae</taxon>
        <taxon>Ambispora</taxon>
    </lineage>
</organism>
<feature type="transmembrane region" description="Helical" evidence="3">
    <location>
        <begin position="359"/>
        <end position="378"/>
    </location>
</feature>
<dbReference type="PANTHER" id="PTHR36840:SF1">
    <property type="entry name" value="BLL5714 PROTEIN"/>
    <property type="match status" value="1"/>
</dbReference>
<accession>A0A9N8WI10</accession>
<comment type="caution">
    <text evidence="4">The sequence shown here is derived from an EMBL/GenBank/DDBJ whole genome shotgun (WGS) entry which is preliminary data.</text>
</comment>
<feature type="compositionally biased region" description="Basic and acidic residues" evidence="2">
    <location>
        <begin position="1"/>
        <end position="16"/>
    </location>
</feature>
<evidence type="ECO:0000256" key="2">
    <source>
        <dbReference type="SAM" id="MobiDB-lite"/>
    </source>
</evidence>
<evidence type="ECO:0000313" key="5">
    <source>
        <dbReference type="Proteomes" id="UP000789508"/>
    </source>
</evidence>
<feature type="transmembrane region" description="Helical" evidence="3">
    <location>
        <begin position="304"/>
        <end position="325"/>
    </location>
</feature>
<dbReference type="Pfam" id="PF06772">
    <property type="entry name" value="LtrA"/>
    <property type="match status" value="2"/>
</dbReference>
<feature type="transmembrane region" description="Helical" evidence="3">
    <location>
        <begin position="467"/>
        <end position="487"/>
    </location>
</feature>
<keyword evidence="3" id="KW-0472">Membrane</keyword>
<feature type="transmembrane region" description="Helical" evidence="3">
    <location>
        <begin position="533"/>
        <end position="559"/>
    </location>
</feature>